<accession>A0A249Y2K1</accession>
<proteinExistence type="predicted"/>
<dbReference type="Proteomes" id="UP000224362">
    <property type="component" value="Segment"/>
</dbReference>
<evidence type="ECO:0000313" key="1">
    <source>
        <dbReference type="EMBL" id="ASZ78914.1"/>
    </source>
</evidence>
<gene>
    <name evidence="1" type="ORF">2050H1_148</name>
</gene>
<name>A0A249Y2K1_9CAUD</name>
<organism evidence="1 2">
    <name type="scientific">Serratia phage 2050H1</name>
    <dbReference type="NCBI Taxonomy" id="2024250"/>
    <lineage>
        <taxon>Viruses</taxon>
        <taxon>Duplodnaviria</taxon>
        <taxon>Heunggongvirae</taxon>
        <taxon>Uroviricota</taxon>
        <taxon>Caudoviricetes</taxon>
        <taxon>Pantevenvirales</taxon>
        <taxon>Ackermannviridae</taxon>
        <taxon>Miltonvirus</taxon>
        <taxon>Miltonvirus MAM1</taxon>
    </lineage>
</organism>
<reference evidence="1 2" key="1">
    <citation type="submission" date="2017-06" db="EMBL/GenBank/DDBJ databases">
        <authorList>
            <person name="Kim H.J."/>
            <person name="Triplett B.A."/>
        </authorList>
    </citation>
    <scope>NUCLEOTIDE SEQUENCE [LARGE SCALE GENOMIC DNA]</scope>
</reference>
<dbReference type="EMBL" id="MF285619">
    <property type="protein sequence ID" value="ASZ78914.1"/>
    <property type="molecule type" value="Genomic_DNA"/>
</dbReference>
<sequence length="162" mass="17817">MSNEDQENISAEELVKDFQARIIDLLKFTVSDENKRVLPEFEKFFVGVSKDAAGIEYIQTLAGMLTFAEGGVQYSPCLSADSVQLAIEVSNITRFSLQCGVIITVVGAHFVSLTGKFWVGPEAYQAKISEDDIATLKRLKERKEQSAKPSIILPNDGKIALS</sequence>
<evidence type="ECO:0000313" key="2">
    <source>
        <dbReference type="Proteomes" id="UP000224362"/>
    </source>
</evidence>
<protein>
    <submittedName>
        <fullName evidence="1">Uncharacterized protein</fullName>
    </submittedName>
</protein>